<evidence type="ECO:0000313" key="1">
    <source>
        <dbReference type="EMBL" id="MFD2117263.1"/>
    </source>
</evidence>
<reference evidence="2" key="1">
    <citation type="journal article" date="2019" name="Int. J. Syst. Evol. Microbiol.">
        <title>The Global Catalogue of Microorganisms (GCM) 10K type strain sequencing project: providing services to taxonomists for standard genome sequencing and annotation.</title>
        <authorList>
            <consortium name="The Broad Institute Genomics Platform"/>
            <consortium name="The Broad Institute Genome Sequencing Center for Infectious Disease"/>
            <person name="Wu L."/>
            <person name="Ma J."/>
        </authorList>
    </citation>
    <scope>NUCLEOTIDE SEQUENCE [LARGE SCALE GENOMIC DNA]</scope>
    <source>
        <strain evidence="2">GH52</strain>
    </source>
</reference>
<dbReference type="EMBL" id="JBHUHO010000038">
    <property type="protein sequence ID" value="MFD2117263.1"/>
    <property type="molecule type" value="Genomic_DNA"/>
</dbReference>
<comment type="caution">
    <text evidence="1">The sequence shown here is derived from an EMBL/GenBank/DDBJ whole genome shotgun (WGS) entry which is preliminary data.</text>
</comment>
<organism evidence="1 2">
    <name type="scientific">Paenibacillus yanchengensis</name>
    <dbReference type="NCBI Taxonomy" id="2035833"/>
    <lineage>
        <taxon>Bacteria</taxon>
        <taxon>Bacillati</taxon>
        <taxon>Bacillota</taxon>
        <taxon>Bacilli</taxon>
        <taxon>Bacillales</taxon>
        <taxon>Paenibacillaceae</taxon>
        <taxon>Paenibacillus</taxon>
    </lineage>
</organism>
<dbReference type="InterPro" id="IPR006059">
    <property type="entry name" value="SBP"/>
</dbReference>
<evidence type="ECO:0000313" key="2">
    <source>
        <dbReference type="Proteomes" id="UP001597362"/>
    </source>
</evidence>
<dbReference type="InterPro" id="IPR050490">
    <property type="entry name" value="Bact_solute-bd_prot1"/>
</dbReference>
<name>A0ABW4YNL4_9BACL</name>
<dbReference type="PANTHER" id="PTHR43649:SF12">
    <property type="entry name" value="DIACETYLCHITOBIOSE BINDING PROTEIN DASA"/>
    <property type="match status" value="1"/>
</dbReference>
<dbReference type="PANTHER" id="PTHR43649">
    <property type="entry name" value="ARABINOSE-BINDING PROTEIN-RELATED"/>
    <property type="match status" value="1"/>
</dbReference>
<proteinExistence type="predicted"/>
<dbReference type="RefSeq" id="WP_377774263.1">
    <property type="nucleotide sequence ID" value="NZ_JBHUHO010000038.1"/>
</dbReference>
<accession>A0ABW4YNL4</accession>
<gene>
    <name evidence="1" type="ORF">ACFSJH_16155</name>
</gene>
<dbReference type="Gene3D" id="3.40.190.10">
    <property type="entry name" value="Periplasmic binding protein-like II"/>
    <property type="match status" value="1"/>
</dbReference>
<dbReference type="Pfam" id="PF13416">
    <property type="entry name" value="SBP_bac_8"/>
    <property type="match status" value="1"/>
</dbReference>
<keyword evidence="2" id="KW-1185">Reference proteome</keyword>
<protein>
    <submittedName>
        <fullName evidence="1">ABC transporter substrate-binding protein</fullName>
    </submittedName>
</protein>
<sequence>MKQFVNEHQPDIMVLNSDEYDWLMDENALLDISDLVSSKDFDREEILPAVMEYLKTKGNGRLYGLAPTFFSTTLFYNKDLFDELAIPYQTNHMTWDEVFHLAKRFVGQVEGVNGISQPFQNDPFNFVKTIAEYNGVKLFDHDRNQLVMDSPDWRQIFELIVNAYKNKLVYEPSETAKVHSNMQDEILSQQNVFLVGQSAMTVDNYYLLNMIEKGSKPVNWDVVTVPIDERKPDTSNGFFVSSIFAINLNTSKLDMAWEFMKFVNGDDFAQSLSKSFKNKV</sequence>
<dbReference type="Proteomes" id="UP001597362">
    <property type="component" value="Unassembled WGS sequence"/>
</dbReference>
<dbReference type="SUPFAM" id="SSF53850">
    <property type="entry name" value="Periplasmic binding protein-like II"/>
    <property type="match status" value="1"/>
</dbReference>